<dbReference type="Pfam" id="PF12648">
    <property type="entry name" value="TcpE"/>
    <property type="match status" value="1"/>
</dbReference>
<keyword evidence="3" id="KW-1185">Reference proteome</keyword>
<gene>
    <name evidence="2" type="ORF">GCM10007416_34070</name>
</gene>
<keyword evidence="1" id="KW-0472">Membrane</keyword>
<evidence type="ECO:0000256" key="1">
    <source>
        <dbReference type="SAM" id="Phobius"/>
    </source>
</evidence>
<protein>
    <submittedName>
        <fullName evidence="2">Conjugal transfer protein</fullName>
    </submittedName>
</protein>
<organism evidence="2 3">
    <name type="scientific">Kroppenstedtia guangzhouensis</name>
    <dbReference type="NCBI Taxonomy" id="1274356"/>
    <lineage>
        <taxon>Bacteria</taxon>
        <taxon>Bacillati</taxon>
        <taxon>Bacillota</taxon>
        <taxon>Bacilli</taxon>
        <taxon>Bacillales</taxon>
        <taxon>Thermoactinomycetaceae</taxon>
        <taxon>Kroppenstedtia</taxon>
    </lineage>
</organism>
<dbReference type="Proteomes" id="UP000617979">
    <property type="component" value="Unassembled WGS sequence"/>
</dbReference>
<evidence type="ECO:0000313" key="3">
    <source>
        <dbReference type="Proteomes" id="UP000617979"/>
    </source>
</evidence>
<evidence type="ECO:0000313" key="2">
    <source>
        <dbReference type="EMBL" id="GGA58051.1"/>
    </source>
</evidence>
<dbReference type="EMBL" id="BMEX01000028">
    <property type="protein sequence ID" value="GGA58051.1"/>
    <property type="molecule type" value="Genomic_DNA"/>
</dbReference>
<reference evidence="3" key="1">
    <citation type="journal article" date="2019" name="Int. J. Syst. Evol. Microbiol.">
        <title>The Global Catalogue of Microorganisms (GCM) 10K type strain sequencing project: providing services to taxonomists for standard genome sequencing and annotation.</title>
        <authorList>
            <consortium name="The Broad Institute Genomics Platform"/>
            <consortium name="The Broad Institute Genome Sequencing Center for Infectious Disease"/>
            <person name="Wu L."/>
            <person name="Ma J."/>
        </authorList>
    </citation>
    <scope>NUCLEOTIDE SEQUENCE [LARGE SCALE GENOMIC DNA]</scope>
    <source>
        <strain evidence="3">CGMCC 1.12404</strain>
    </source>
</reference>
<feature type="transmembrane region" description="Helical" evidence="1">
    <location>
        <begin position="33"/>
        <end position="51"/>
    </location>
</feature>
<comment type="caution">
    <text evidence="2">The sequence shown here is derived from an EMBL/GenBank/DDBJ whole genome shotgun (WGS) entry which is preliminary data.</text>
</comment>
<proteinExistence type="predicted"/>
<keyword evidence="1" id="KW-1133">Transmembrane helix</keyword>
<dbReference type="InterPro" id="IPR025608">
    <property type="entry name" value="TcpE"/>
</dbReference>
<name>A0ABQ1H520_9BACL</name>
<keyword evidence="1" id="KW-0812">Transmembrane</keyword>
<dbReference type="RefSeq" id="WP_188433687.1">
    <property type="nucleotide sequence ID" value="NZ_BMEX01000028.1"/>
</dbReference>
<accession>A0ABQ1H520</accession>
<sequence length="127" mass="14736">MKRGRNYTSIWNTEKVIYSIFGISLQGPVPFRFLVSFGITFVAMLILHVTVLGWFDFFIFKFIAIPGLVGWISLQRLDGKPLYLFLTAWGKHRGSPKKYAGYRALQTDAKREISWAIPYRQWGGDRK</sequence>